<dbReference type="KEGG" id="png:PNIG_b0113"/>
<dbReference type="AlphaFoldDB" id="A0AAC9UN82"/>
<dbReference type="Pfam" id="PF13207">
    <property type="entry name" value="AAA_17"/>
    <property type="match status" value="1"/>
</dbReference>
<proteinExistence type="predicted"/>
<reference evidence="1 2" key="1">
    <citation type="submission" date="2015-03" db="EMBL/GenBank/DDBJ databases">
        <authorList>
            <person name="Xie B.-B."/>
            <person name="Rong J.-C."/>
            <person name="Qin Q.-L."/>
            <person name="Zhang Y.-Z."/>
        </authorList>
    </citation>
    <scope>NUCLEOTIDE SEQUENCE [LARGE SCALE GENOMIC DNA]</scope>
    <source>
        <strain evidence="1 2">KMM 661</strain>
    </source>
</reference>
<dbReference type="InterPro" id="IPR027417">
    <property type="entry name" value="P-loop_NTPase"/>
</dbReference>
<dbReference type="Proteomes" id="UP000198329">
    <property type="component" value="Chromosome II"/>
</dbReference>
<dbReference type="RefSeq" id="WP_089369046.1">
    <property type="nucleotide sequence ID" value="NZ_BJXZ01000022.1"/>
</dbReference>
<dbReference type="GeneID" id="300943379"/>
<accession>A0AAC9UN82</accession>
<organism evidence="1 2">
    <name type="scientific">Pseudoalteromonas nigrifaciens</name>
    <dbReference type="NCBI Taxonomy" id="28109"/>
    <lineage>
        <taxon>Bacteria</taxon>
        <taxon>Pseudomonadati</taxon>
        <taxon>Pseudomonadota</taxon>
        <taxon>Gammaproteobacteria</taxon>
        <taxon>Alteromonadales</taxon>
        <taxon>Pseudoalteromonadaceae</taxon>
        <taxon>Pseudoalteromonas</taxon>
    </lineage>
</organism>
<dbReference type="Gene3D" id="3.40.50.300">
    <property type="entry name" value="P-loop containing nucleotide triphosphate hydrolases"/>
    <property type="match status" value="1"/>
</dbReference>
<keyword evidence="2" id="KW-1185">Reference proteome</keyword>
<evidence type="ECO:0000313" key="2">
    <source>
        <dbReference type="Proteomes" id="UP000198329"/>
    </source>
</evidence>
<evidence type="ECO:0000313" key="1">
    <source>
        <dbReference type="EMBL" id="ASM55762.1"/>
    </source>
</evidence>
<name>A0AAC9UN82_9GAMM</name>
<gene>
    <name evidence="1" type="ORF">PNIG_b0113</name>
</gene>
<dbReference type="SUPFAM" id="SSF52540">
    <property type="entry name" value="P-loop containing nucleoside triphosphate hydrolases"/>
    <property type="match status" value="1"/>
</dbReference>
<dbReference type="EMBL" id="CP011037">
    <property type="protein sequence ID" value="ASM55762.1"/>
    <property type="molecule type" value="Genomic_DNA"/>
</dbReference>
<sequence>MGKRIILIVGVSGVGKSTLCKSITEKYPQSLHLTASKFAKKNDEIDYNQTNLTRRIRASIESFDGSLVLIDGHLTFDKFEIPVKAVQLLQLDSIIVLEEDPVTILERRKSDLSRMRVEETESSILKAQNREIQYSQSVACSLNINIQIIKQPTVCKVISQLSLI</sequence>
<protein>
    <recommendedName>
        <fullName evidence="3">Adenylate kinase</fullName>
    </recommendedName>
</protein>
<evidence type="ECO:0008006" key="3">
    <source>
        <dbReference type="Google" id="ProtNLM"/>
    </source>
</evidence>